<dbReference type="EMBL" id="BMFW01000021">
    <property type="protein sequence ID" value="GGH99277.1"/>
    <property type="molecule type" value="Genomic_DNA"/>
</dbReference>
<protein>
    <submittedName>
        <fullName evidence="2">Uncharacterized protein</fullName>
    </submittedName>
</protein>
<gene>
    <name evidence="2" type="ORF">GCM10007170_33740</name>
</gene>
<dbReference type="Proteomes" id="UP000643279">
    <property type="component" value="Unassembled WGS sequence"/>
</dbReference>
<keyword evidence="3" id="KW-1185">Reference proteome</keyword>
<name>A0ABQ2AW48_9MICC</name>
<evidence type="ECO:0000256" key="1">
    <source>
        <dbReference type="SAM" id="MobiDB-lite"/>
    </source>
</evidence>
<organism evidence="2 3">
    <name type="scientific">Arthrobacter liuii</name>
    <dbReference type="NCBI Taxonomy" id="1476996"/>
    <lineage>
        <taxon>Bacteria</taxon>
        <taxon>Bacillati</taxon>
        <taxon>Actinomycetota</taxon>
        <taxon>Actinomycetes</taxon>
        <taxon>Micrococcales</taxon>
        <taxon>Micrococcaceae</taxon>
        <taxon>Arthrobacter</taxon>
    </lineage>
</organism>
<sequence>MGILGVAEPDSFRREGQRGRGFGVTGELGAGAVGDWGGRGCRAAGVMGTRLWDARATSPDLSGGNFFGRVVDCLDVPYFSLLKGSTMTGIFTRMNAMSAAGKALLAATVLVTGAISGAAMASAAPSDRPLTPAEQTSDGNSTTGPAGENAETQSGVTGESNETQSGVTGESNETQSGVTGESNETQSGVTGESNETQSGVTGESNETQSGVTGESNETQSGVTGENNETQSGVTGENNETQSGVTGENNETQSGVTGENN</sequence>
<feature type="region of interest" description="Disordered" evidence="1">
    <location>
        <begin position="121"/>
        <end position="260"/>
    </location>
</feature>
<evidence type="ECO:0000313" key="3">
    <source>
        <dbReference type="Proteomes" id="UP000643279"/>
    </source>
</evidence>
<evidence type="ECO:0000313" key="2">
    <source>
        <dbReference type="EMBL" id="GGH99277.1"/>
    </source>
</evidence>
<accession>A0ABQ2AW48</accession>
<proteinExistence type="predicted"/>
<reference evidence="3" key="1">
    <citation type="journal article" date="2019" name="Int. J. Syst. Evol. Microbiol.">
        <title>The Global Catalogue of Microorganisms (GCM) 10K type strain sequencing project: providing services to taxonomists for standard genome sequencing and annotation.</title>
        <authorList>
            <consortium name="The Broad Institute Genomics Platform"/>
            <consortium name="The Broad Institute Genome Sequencing Center for Infectious Disease"/>
            <person name="Wu L."/>
            <person name="Ma J."/>
        </authorList>
    </citation>
    <scope>NUCLEOTIDE SEQUENCE [LARGE SCALE GENOMIC DNA]</scope>
    <source>
        <strain evidence="3">CGMCC 1.12778</strain>
    </source>
</reference>
<comment type="caution">
    <text evidence="2">The sequence shown here is derived from an EMBL/GenBank/DDBJ whole genome shotgun (WGS) entry which is preliminary data.</text>
</comment>
<feature type="compositionally biased region" description="Polar residues" evidence="1">
    <location>
        <begin position="133"/>
        <end position="260"/>
    </location>
</feature>